<feature type="transmembrane region" description="Helical" evidence="2">
    <location>
        <begin position="110"/>
        <end position="133"/>
    </location>
</feature>
<protein>
    <submittedName>
        <fullName evidence="3">Uncharacterized protein</fullName>
    </submittedName>
</protein>
<evidence type="ECO:0000313" key="3">
    <source>
        <dbReference type="EMBL" id="MCV7172102.1"/>
    </source>
</evidence>
<dbReference type="AlphaFoldDB" id="A0A9X2YCK8"/>
<keyword evidence="2" id="KW-0812">Transmembrane</keyword>
<accession>A0A9X2YCK8</accession>
<evidence type="ECO:0000256" key="2">
    <source>
        <dbReference type="SAM" id="Phobius"/>
    </source>
</evidence>
<evidence type="ECO:0000256" key="1">
    <source>
        <dbReference type="SAM" id="MobiDB-lite"/>
    </source>
</evidence>
<dbReference type="EMBL" id="JACKSJ010000160">
    <property type="protein sequence ID" value="MCV7172102.1"/>
    <property type="molecule type" value="Genomic_DNA"/>
</dbReference>
<reference evidence="3" key="2">
    <citation type="journal article" date="2022" name="BMC Genomics">
        <title>Comparative genome analysis of mycobacteria focusing on tRNA and non-coding RNA.</title>
        <authorList>
            <person name="Behra P.R.K."/>
            <person name="Pettersson B.M.F."/>
            <person name="Ramesh M."/>
            <person name="Das S."/>
            <person name="Dasgupta S."/>
            <person name="Kirsebom L.A."/>
        </authorList>
    </citation>
    <scope>NUCLEOTIDE SEQUENCE</scope>
    <source>
        <strain evidence="3">DSM 44615</strain>
    </source>
</reference>
<name>A0A9X2YCK8_9MYCO</name>
<keyword evidence="4" id="KW-1185">Reference proteome</keyword>
<evidence type="ECO:0000313" key="4">
    <source>
        <dbReference type="Proteomes" id="UP001140293"/>
    </source>
</evidence>
<sequence length="152" mass="14929">MLDAAPGIGALAQAPLAPIAMPIIVPPIVVPPVVVPPLVAPPGLGMGGGPGGPAGPRGPSPNSGPREMNADPRTGRQPEAPFRGGDPGVPPATFRVGYVEYLRTAGISQIAAVAVPGVAGILLLTGAGGLVGYRQAKAGRAVRGAGTARFIE</sequence>
<feature type="region of interest" description="Disordered" evidence="1">
    <location>
        <begin position="44"/>
        <end position="90"/>
    </location>
</feature>
<dbReference type="Proteomes" id="UP001140293">
    <property type="component" value="Unassembled WGS sequence"/>
</dbReference>
<feature type="compositionally biased region" description="Gly residues" evidence="1">
    <location>
        <begin position="44"/>
        <end position="55"/>
    </location>
</feature>
<keyword evidence="2" id="KW-1133">Transmembrane helix</keyword>
<gene>
    <name evidence="3" type="ORF">H7I41_19480</name>
</gene>
<keyword evidence="2" id="KW-0472">Membrane</keyword>
<reference evidence="3" key="1">
    <citation type="submission" date="2020-07" db="EMBL/GenBank/DDBJ databases">
        <authorList>
            <person name="Pettersson B.M.F."/>
            <person name="Behra P.R.K."/>
            <person name="Ramesh M."/>
            <person name="Das S."/>
            <person name="Dasgupta S."/>
            <person name="Kirsebom L.A."/>
        </authorList>
    </citation>
    <scope>NUCLEOTIDE SEQUENCE</scope>
    <source>
        <strain evidence="3">DSM 44615</strain>
    </source>
</reference>
<organism evidence="3 4">
    <name type="scientific">[Mycobacterium] manitobense</name>
    <dbReference type="NCBI Taxonomy" id="190147"/>
    <lineage>
        <taxon>Bacteria</taxon>
        <taxon>Bacillati</taxon>
        <taxon>Actinomycetota</taxon>
        <taxon>Actinomycetes</taxon>
        <taxon>Mycobacteriales</taxon>
        <taxon>Mycobacteriaceae</taxon>
        <taxon>Mycolicibacterium</taxon>
    </lineage>
</organism>
<comment type="caution">
    <text evidence="3">The sequence shown here is derived from an EMBL/GenBank/DDBJ whole genome shotgun (WGS) entry which is preliminary data.</text>
</comment>
<proteinExistence type="predicted"/>